<dbReference type="Proteomes" id="UP000815677">
    <property type="component" value="Unassembled WGS sequence"/>
</dbReference>
<organism evidence="1 2">
    <name type="scientific">Mycena chlorophos</name>
    <name type="common">Agaric fungus</name>
    <name type="synonym">Agaricus chlorophos</name>
    <dbReference type="NCBI Taxonomy" id="658473"/>
    <lineage>
        <taxon>Eukaryota</taxon>
        <taxon>Fungi</taxon>
        <taxon>Dikarya</taxon>
        <taxon>Basidiomycota</taxon>
        <taxon>Agaricomycotina</taxon>
        <taxon>Agaricomycetes</taxon>
        <taxon>Agaricomycetidae</taxon>
        <taxon>Agaricales</taxon>
        <taxon>Marasmiineae</taxon>
        <taxon>Mycenaceae</taxon>
        <taxon>Mycena</taxon>
    </lineage>
</organism>
<proteinExistence type="predicted"/>
<name>A0ABQ0L8Y4_MYCCL</name>
<keyword evidence="2" id="KW-1185">Reference proteome</keyword>
<gene>
    <name evidence="1" type="ORF">MCHLO_05047</name>
</gene>
<sequence>MSNVPVNAIAIRIAAPGTSKQEFARRAQALAEAELALPASKGALSQIVLYIPNDGDRDVVKKMQLGFPPVCVLARYEFANDEARLKLLENPQFNRLSGEFDLLGIHTAFPVEITTDWDQPSVLSSGTTTTGFTIMNIPTPSNDFARLAQSAADFHQQLQPLIEELLAIPEVQRGLTKYQVWQMSQIHRLPSRTIVESRGNSVLTRNQSTVIVMSEAADFTEIARCSVIFDIGKKVRDTVPAFESMAFDADVVVINKD</sequence>
<dbReference type="EMBL" id="DF843759">
    <property type="protein sequence ID" value="GAT47590.1"/>
    <property type="molecule type" value="Genomic_DNA"/>
</dbReference>
<evidence type="ECO:0000313" key="2">
    <source>
        <dbReference type="Proteomes" id="UP000815677"/>
    </source>
</evidence>
<accession>A0ABQ0L8Y4</accession>
<protein>
    <submittedName>
        <fullName evidence="1">Uncharacterized protein</fullName>
    </submittedName>
</protein>
<evidence type="ECO:0000313" key="1">
    <source>
        <dbReference type="EMBL" id="GAT47590.1"/>
    </source>
</evidence>
<reference evidence="1" key="1">
    <citation type="submission" date="2014-09" db="EMBL/GenBank/DDBJ databases">
        <title>Genome sequence of the luminous mushroom Mycena chlorophos for searching fungal bioluminescence genes.</title>
        <authorList>
            <person name="Tanaka Y."/>
            <person name="Kasuga D."/>
            <person name="Oba Y."/>
            <person name="Hase S."/>
            <person name="Sato K."/>
            <person name="Oba Y."/>
            <person name="Sakakibara Y."/>
        </authorList>
    </citation>
    <scope>NUCLEOTIDE SEQUENCE</scope>
</reference>